<protein>
    <submittedName>
        <fullName evidence="1">Uncharacterized protein</fullName>
    </submittedName>
</protein>
<evidence type="ECO:0000313" key="2">
    <source>
        <dbReference type="Proteomes" id="UP001066276"/>
    </source>
</evidence>
<keyword evidence="2" id="KW-1185">Reference proteome</keyword>
<sequence length="85" mass="9821">MRKELPAKLPAPVEKQGCVRFTPYPQRRHCSTRLRLSPYRLVQRSRVGSDGGPVQSLERSSIRTWALDSQSRFLLSGSPRNVEWR</sequence>
<comment type="caution">
    <text evidence="1">The sequence shown here is derived from an EMBL/GenBank/DDBJ whole genome shotgun (WGS) entry which is preliminary data.</text>
</comment>
<reference evidence="1" key="1">
    <citation type="journal article" date="2022" name="bioRxiv">
        <title>Sequencing and chromosome-scale assembly of the giantPleurodeles waltlgenome.</title>
        <authorList>
            <person name="Brown T."/>
            <person name="Elewa A."/>
            <person name="Iarovenko S."/>
            <person name="Subramanian E."/>
            <person name="Araus A.J."/>
            <person name="Petzold A."/>
            <person name="Susuki M."/>
            <person name="Suzuki K.-i.T."/>
            <person name="Hayashi T."/>
            <person name="Toyoda A."/>
            <person name="Oliveira C."/>
            <person name="Osipova E."/>
            <person name="Leigh N.D."/>
            <person name="Simon A."/>
            <person name="Yun M.H."/>
        </authorList>
    </citation>
    <scope>NUCLEOTIDE SEQUENCE</scope>
    <source>
        <strain evidence="1">20211129_DDA</strain>
        <tissue evidence="1">Liver</tissue>
    </source>
</reference>
<proteinExistence type="predicted"/>
<dbReference type="Proteomes" id="UP001066276">
    <property type="component" value="Chromosome 2_1"/>
</dbReference>
<organism evidence="1 2">
    <name type="scientific">Pleurodeles waltl</name>
    <name type="common">Iberian ribbed newt</name>
    <dbReference type="NCBI Taxonomy" id="8319"/>
    <lineage>
        <taxon>Eukaryota</taxon>
        <taxon>Metazoa</taxon>
        <taxon>Chordata</taxon>
        <taxon>Craniata</taxon>
        <taxon>Vertebrata</taxon>
        <taxon>Euteleostomi</taxon>
        <taxon>Amphibia</taxon>
        <taxon>Batrachia</taxon>
        <taxon>Caudata</taxon>
        <taxon>Salamandroidea</taxon>
        <taxon>Salamandridae</taxon>
        <taxon>Pleurodelinae</taxon>
        <taxon>Pleurodeles</taxon>
    </lineage>
</organism>
<evidence type="ECO:0000313" key="1">
    <source>
        <dbReference type="EMBL" id="KAJ1197645.1"/>
    </source>
</evidence>
<name>A0AAV7V800_PLEWA</name>
<dbReference type="AlphaFoldDB" id="A0AAV7V800"/>
<dbReference type="EMBL" id="JANPWB010000003">
    <property type="protein sequence ID" value="KAJ1197645.1"/>
    <property type="molecule type" value="Genomic_DNA"/>
</dbReference>
<gene>
    <name evidence="1" type="ORF">NDU88_001501</name>
</gene>
<accession>A0AAV7V800</accession>